<dbReference type="InterPro" id="IPR050109">
    <property type="entry name" value="HTH-type_TetR-like_transc_reg"/>
</dbReference>
<accession>A0ABQ3F4G9</accession>
<dbReference type="PROSITE" id="PS50977">
    <property type="entry name" value="HTH_TETR_2"/>
    <property type="match status" value="1"/>
</dbReference>
<protein>
    <submittedName>
        <fullName evidence="4">TetR family transcriptional regulator</fullName>
    </submittedName>
</protein>
<evidence type="ECO:0000313" key="5">
    <source>
        <dbReference type="Proteomes" id="UP000642673"/>
    </source>
</evidence>
<dbReference type="Proteomes" id="UP000642673">
    <property type="component" value="Unassembled WGS sequence"/>
</dbReference>
<evidence type="ECO:0000313" key="4">
    <source>
        <dbReference type="EMBL" id="GHB75928.1"/>
    </source>
</evidence>
<dbReference type="Gene3D" id="1.10.357.10">
    <property type="entry name" value="Tetracycline Repressor, domain 2"/>
    <property type="match status" value="1"/>
</dbReference>
<name>A0ABQ3F4G9_9ACTN</name>
<feature type="DNA-binding region" description="H-T-H motif" evidence="2">
    <location>
        <begin position="30"/>
        <end position="49"/>
    </location>
</feature>
<sequence>MARTPAPGTRRRILETSARLFGEQGVRAVGMQQVIDATGVGKSLLYREFAGKDELVAAWLRESDAQWWEQAERVTAPHSGDPVRQILALMEFLHDSVQEPDFHGCVFYNTSSEFRDPGHPGRREAKLHLQALRDWLRDKGALAGAGDPDGMADALMLVIGGLLANGEVLGVRGPARMAPATAELIVRQYCPDTAVAPPVA</sequence>
<dbReference type="PANTHER" id="PTHR30055">
    <property type="entry name" value="HTH-TYPE TRANSCRIPTIONAL REGULATOR RUTR"/>
    <property type="match status" value="1"/>
</dbReference>
<keyword evidence="1 2" id="KW-0238">DNA-binding</keyword>
<evidence type="ECO:0000256" key="2">
    <source>
        <dbReference type="PROSITE-ProRule" id="PRU00335"/>
    </source>
</evidence>
<comment type="caution">
    <text evidence="4">The sequence shown here is derived from an EMBL/GenBank/DDBJ whole genome shotgun (WGS) entry which is preliminary data.</text>
</comment>
<dbReference type="Pfam" id="PF00440">
    <property type="entry name" value="TetR_N"/>
    <property type="match status" value="1"/>
</dbReference>
<organism evidence="4 5">
    <name type="scientific">Streptomyces cirratus</name>
    <dbReference type="NCBI Taxonomy" id="68187"/>
    <lineage>
        <taxon>Bacteria</taxon>
        <taxon>Bacillati</taxon>
        <taxon>Actinomycetota</taxon>
        <taxon>Actinomycetes</taxon>
        <taxon>Kitasatosporales</taxon>
        <taxon>Streptomycetaceae</taxon>
        <taxon>Streptomyces</taxon>
    </lineage>
</organism>
<dbReference type="SUPFAM" id="SSF48498">
    <property type="entry name" value="Tetracyclin repressor-like, C-terminal domain"/>
    <property type="match status" value="1"/>
</dbReference>
<reference evidence="5" key="1">
    <citation type="journal article" date="2019" name="Int. J. Syst. Evol. Microbiol.">
        <title>The Global Catalogue of Microorganisms (GCM) 10K type strain sequencing project: providing services to taxonomists for standard genome sequencing and annotation.</title>
        <authorList>
            <consortium name="The Broad Institute Genomics Platform"/>
            <consortium name="The Broad Institute Genome Sequencing Center for Infectious Disease"/>
            <person name="Wu L."/>
            <person name="Ma J."/>
        </authorList>
    </citation>
    <scope>NUCLEOTIDE SEQUENCE [LARGE SCALE GENOMIC DNA]</scope>
    <source>
        <strain evidence="5">JCM 4738</strain>
    </source>
</reference>
<dbReference type="RefSeq" id="WP_190186744.1">
    <property type="nucleotide sequence ID" value="NZ_BMVP01000013.1"/>
</dbReference>
<gene>
    <name evidence="4" type="ORF">GCM10010347_53030</name>
</gene>
<dbReference type="PRINTS" id="PR00455">
    <property type="entry name" value="HTHTETR"/>
</dbReference>
<dbReference type="InterPro" id="IPR036271">
    <property type="entry name" value="Tet_transcr_reg_TetR-rel_C_sf"/>
</dbReference>
<keyword evidence="5" id="KW-1185">Reference proteome</keyword>
<dbReference type="InterPro" id="IPR009057">
    <property type="entry name" value="Homeodomain-like_sf"/>
</dbReference>
<dbReference type="InterPro" id="IPR001647">
    <property type="entry name" value="HTH_TetR"/>
</dbReference>
<dbReference type="EMBL" id="BMVP01000013">
    <property type="protein sequence ID" value="GHB75928.1"/>
    <property type="molecule type" value="Genomic_DNA"/>
</dbReference>
<evidence type="ECO:0000256" key="1">
    <source>
        <dbReference type="ARBA" id="ARBA00023125"/>
    </source>
</evidence>
<evidence type="ECO:0000259" key="3">
    <source>
        <dbReference type="PROSITE" id="PS50977"/>
    </source>
</evidence>
<proteinExistence type="predicted"/>
<feature type="domain" description="HTH tetR-type" evidence="3">
    <location>
        <begin position="7"/>
        <end position="67"/>
    </location>
</feature>
<dbReference type="SUPFAM" id="SSF46689">
    <property type="entry name" value="Homeodomain-like"/>
    <property type="match status" value="1"/>
</dbReference>
<dbReference type="PANTHER" id="PTHR30055:SF200">
    <property type="entry name" value="HTH-TYPE TRANSCRIPTIONAL REPRESSOR BDCR"/>
    <property type="match status" value="1"/>
</dbReference>